<evidence type="ECO:0000313" key="1">
    <source>
        <dbReference type="EMBL" id="MBX13187.1"/>
    </source>
</evidence>
<accession>A0A2P2L5E3</accession>
<sequence>MAIVVIVVDIEVVMIVMTTGGLQGTLLTVGVGNTLQGTLHMVGGQGGAGPDHLITHIVAEGDDAVGGFFTQWRTAVDVLVGSSHNGGLQWM</sequence>
<proteinExistence type="predicted"/>
<name>A0A2P2L5E3_RHIMU</name>
<dbReference type="EMBL" id="GGEC01032703">
    <property type="protein sequence ID" value="MBX13187.1"/>
    <property type="molecule type" value="Transcribed_RNA"/>
</dbReference>
<dbReference type="AlphaFoldDB" id="A0A2P2L5E3"/>
<protein>
    <submittedName>
        <fullName evidence="1">Uncharacterized protein</fullName>
    </submittedName>
</protein>
<organism evidence="1">
    <name type="scientific">Rhizophora mucronata</name>
    <name type="common">Asiatic mangrove</name>
    <dbReference type="NCBI Taxonomy" id="61149"/>
    <lineage>
        <taxon>Eukaryota</taxon>
        <taxon>Viridiplantae</taxon>
        <taxon>Streptophyta</taxon>
        <taxon>Embryophyta</taxon>
        <taxon>Tracheophyta</taxon>
        <taxon>Spermatophyta</taxon>
        <taxon>Magnoliopsida</taxon>
        <taxon>eudicotyledons</taxon>
        <taxon>Gunneridae</taxon>
        <taxon>Pentapetalae</taxon>
        <taxon>rosids</taxon>
        <taxon>fabids</taxon>
        <taxon>Malpighiales</taxon>
        <taxon>Rhizophoraceae</taxon>
        <taxon>Rhizophora</taxon>
    </lineage>
</organism>
<reference evidence="1" key="1">
    <citation type="submission" date="2018-02" db="EMBL/GenBank/DDBJ databases">
        <title>Rhizophora mucronata_Transcriptome.</title>
        <authorList>
            <person name="Meera S.P."/>
            <person name="Sreeshan A."/>
            <person name="Augustine A."/>
        </authorList>
    </citation>
    <scope>NUCLEOTIDE SEQUENCE</scope>
    <source>
        <tissue evidence="1">Leaf</tissue>
    </source>
</reference>